<dbReference type="STRING" id="1841610.A6X21_02725"/>
<dbReference type="PANTHER" id="PTHR30093">
    <property type="entry name" value="GENERAL SECRETION PATHWAY PROTEIN G"/>
    <property type="match status" value="1"/>
</dbReference>
<dbReference type="Proteomes" id="UP000094828">
    <property type="component" value="Unassembled WGS sequence"/>
</dbReference>
<evidence type="ECO:0000313" key="3">
    <source>
        <dbReference type="EMBL" id="ODA34614.1"/>
    </source>
</evidence>
<evidence type="ECO:0000313" key="4">
    <source>
        <dbReference type="Proteomes" id="UP000094828"/>
    </source>
</evidence>
<organism evidence="3 4">
    <name type="scientific">Planctopirus hydrillae</name>
    <dbReference type="NCBI Taxonomy" id="1841610"/>
    <lineage>
        <taxon>Bacteria</taxon>
        <taxon>Pseudomonadati</taxon>
        <taxon>Planctomycetota</taxon>
        <taxon>Planctomycetia</taxon>
        <taxon>Planctomycetales</taxon>
        <taxon>Planctomycetaceae</taxon>
        <taxon>Planctopirus</taxon>
    </lineage>
</organism>
<accession>A0A1C3EN06</accession>
<dbReference type="AlphaFoldDB" id="A0A1C3EN06"/>
<dbReference type="NCBIfam" id="TIGR02532">
    <property type="entry name" value="IV_pilin_GFxxxE"/>
    <property type="match status" value="1"/>
</dbReference>
<dbReference type="Gene3D" id="3.30.700.10">
    <property type="entry name" value="Glycoprotein, Type 4 Pilin"/>
    <property type="match status" value="1"/>
</dbReference>
<dbReference type="Pfam" id="PF07963">
    <property type="entry name" value="N_methyl"/>
    <property type="match status" value="1"/>
</dbReference>
<keyword evidence="1" id="KW-1133">Transmembrane helix</keyword>
<protein>
    <recommendedName>
        <fullName evidence="2">DUF1559 domain-containing protein</fullName>
    </recommendedName>
</protein>
<dbReference type="EMBL" id="LYDR01000039">
    <property type="protein sequence ID" value="ODA34614.1"/>
    <property type="molecule type" value="Genomic_DNA"/>
</dbReference>
<feature type="domain" description="DUF1559" evidence="2">
    <location>
        <begin position="44"/>
        <end position="312"/>
    </location>
</feature>
<dbReference type="OrthoDB" id="241541at2"/>
<dbReference type="NCBIfam" id="TIGR04294">
    <property type="entry name" value="pre_pil_HX9DG"/>
    <property type="match status" value="1"/>
</dbReference>
<dbReference type="InterPro" id="IPR012902">
    <property type="entry name" value="N_methyl_site"/>
</dbReference>
<keyword evidence="1" id="KW-0472">Membrane</keyword>
<comment type="caution">
    <text evidence="3">The sequence shown here is derived from an EMBL/GenBank/DDBJ whole genome shotgun (WGS) entry which is preliminary data.</text>
</comment>
<dbReference type="InterPro" id="IPR045584">
    <property type="entry name" value="Pilin-like"/>
</dbReference>
<dbReference type="RefSeq" id="WP_068846084.1">
    <property type="nucleotide sequence ID" value="NZ_LYDR01000039.1"/>
</dbReference>
<dbReference type="Pfam" id="PF07596">
    <property type="entry name" value="SBP_bac_10"/>
    <property type="match status" value="1"/>
</dbReference>
<sequence length="346" mass="36564">MRCLTLPTARPGRVARRPGFTLIELLVVIAIIAILIALLLPAVQQAREAARRTQCRNNLKQLGIAMHNYHDTFRVFPPAGVDGMKGTSGRRYSFAISILPYVDQTPLYNTIMANTGAGMADPWNRPAYFTVDIPGFICPSDVPPGNRNESPSLLNYRVSVGDTLNDNNGTNTRGMFAYRSNTGMRDVTDGTSNTIMMAEAVMGGVDTTAILGGVAVGVTTSTPQACLSLIDPATRTLTGAVRTDFRPPGGRAWDGRPYFAFVATAVRPNGPSCQSSTVDGGWGHATASSRHTGGIHALMGDGAVRFISENISAGDPNATSPGSGPSPYGVWGAIGTRASGETVNEF</sequence>
<dbReference type="InterPro" id="IPR011453">
    <property type="entry name" value="DUF1559"/>
</dbReference>
<evidence type="ECO:0000256" key="1">
    <source>
        <dbReference type="SAM" id="Phobius"/>
    </source>
</evidence>
<dbReference type="SUPFAM" id="SSF54523">
    <property type="entry name" value="Pili subunits"/>
    <property type="match status" value="1"/>
</dbReference>
<evidence type="ECO:0000259" key="2">
    <source>
        <dbReference type="Pfam" id="PF07596"/>
    </source>
</evidence>
<keyword evidence="1" id="KW-0812">Transmembrane</keyword>
<gene>
    <name evidence="3" type="ORF">A6X21_02725</name>
</gene>
<dbReference type="PANTHER" id="PTHR30093:SF2">
    <property type="entry name" value="TYPE II SECRETION SYSTEM PROTEIN H"/>
    <property type="match status" value="1"/>
</dbReference>
<reference evidence="3 4" key="1">
    <citation type="submission" date="2016-05" db="EMBL/GenBank/DDBJ databases">
        <title>Genomic and physiological characterization of Planctopirus sp. isolated from fresh water lake.</title>
        <authorList>
            <person name="Subhash Y."/>
            <person name="Ramana C."/>
        </authorList>
    </citation>
    <scope>NUCLEOTIDE SEQUENCE [LARGE SCALE GENOMIC DNA]</scope>
    <source>
        <strain evidence="3 4">JC280</strain>
    </source>
</reference>
<feature type="transmembrane region" description="Helical" evidence="1">
    <location>
        <begin position="21"/>
        <end position="43"/>
    </location>
</feature>
<proteinExistence type="predicted"/>
<dbReference type="InterPro" id="IPR027558">
    <property type="entry name" value="Pre_pil_HX9DG_C"/>
</dbReference>
<keyword evidence="4" id="KW-1185">Reference proteome</keyword>
<name>A0A1C3EN06_9PLAN</name>